<dbReference type="GO" id="GO:0016787">
    <property type="term" value="F:hydrolase activity"/>
    <property type="evidence" value="ECO:0007669"/>
    <property type="project" value="UniProtKB-KW"/>
</dbReference>
<dbReference type="InterPro" id="IPR012961">
    <property type="entry name" value="Ski2/MTR4_C"/>
</dbReference>
<evidence type="ECO:0000256" key="2">
    <source>
        <dbReference type="ARBA" id="ARBA00022490"/>
    </source>
</evidence>
<dbReference type="GO" id="GO:0005524">
    <property type="term" value="F:ATP binding"/>
    <property type="evidence" value="ECO:0007669"/>
    <property type="project" value="UniProtKB-KW"/>
</dbReference>
<dbReference type="SMART" id="SM01142">
    <property type="entry name" value="DSHCT"/>
    <property type="match status" value="1"/>
</dbReference>
<dbReference type="SUPFAM" id="SSF52540">
    <property type="entry name" value="P-loop containing nucleoside triphosphate hydrolases"/>
    <property type="match status" value="1"/>
</dbReference>
<dbReference type="Pfam" id="PF17911">
    <property type="entry name" value="Ski2_N"/>
    <property type="match status" value="1"/>
</dbReference>
<dbReference type="SMART" id="SM00487">
    <property type="entry name" value="DEXDc"/>
    <property type="match status" value="1"/>
</dbReference>
<dbReference type="GO" id="GO:0070478">
    <property type="term" value="P:nuclear-transcribed mRNA catabolic process, 3'-5' exonucleolytic nonsense-mediated decay"/>
    <property type="evidence" value="ECO:0007669"/>
    <property type="project" value="TreeGrafter"/>
</dbReference>
<keyword evidence="6" id="KW-0067">ATP-binding</keyword>
<name>A0A7I8W1T7_9ANNE</name>
<dbReference type="PANTHER" id="PTHR12131">
    <property type="entry name" value="ATP-DEPENDENT RNA AND DNA HELICASE"/>
    <property type="match status" value="1"/>
</dbReference>
<dbReference type="InterPro" id="IPR025696">
    <property type="entry name" value="Beta-barrel_MTR4"/>
</dbReference>
<evidence type="ECO:0000256" key="9">
    <source>
        <dbReference type="SAM" id="MobiDB-lite"/>
    </source>
</evidence>
<evidence type="ECO:0000256" key="4">
    <source>
        <dbReference type="ARBA" id="ARBA00022801"/>
    </source>
</evidence>
<dbReference type="InterPro" id="IPR014001">
    <property type="entry name" value="Helicase_ATP-bd"/>
</dbReference>
<evidence type="ECO:0000256" key="5">
    <source>
        <dbReference type="ARBA" id="ARBA00022806"/>
    </source>
</evidence>
<protein>
    <submittedName>
        <fullName evidence="12">DgyrCDS10928</fullName>
    </submittedName>
</protein>
<dbReference type="OrthoDB" id="64767at2759"/>
<dbReference type="CDD" id="cd18795">
    <property type="entry name" value="SF2_C_Ski2"/>
    <property type="match status" value="1"/>
</dbReference>
<keyword evidence="13" id="KW-1185">Reference proteome</keyword>
<feature type="domain" description="Helicase ATP-binding" evidence="10">
    <location>
        <begin position="317"/>
        <end position="473"/>
    </location>
</feature>
<dbReference type="SMART" id="SM00490">
    <property type="entry name" value="HELICc"/>
    <property type="match status" value="1"/>
</dbReference>
<dbReference type="EMBL" id="CAJFCJ010000017">
    <property type="protein sequence ID" value="CAD5122505.1"/>
    <property type="molecule type" value="Genomic_DNA"/>
</dbReference>
<reference evidence="12 13" key="1">
    <citation type="submission" date="2020-08" db="EMBL/GenBank/DDBJ databases">
        <authorList>
            <person name="Hejnol A."/>
        </authorList>
    </citation>
    <scope>NUCLEOTIDE SEQUENCE [LARGE SCALE GENOMIC DNA]</scope>
</reference>
<dbReference type="Pfam" id="PF13234">
    <property type="entry name" value="MTR4_beta-barrel"/>
    <property type="match status" value="1"/>
</dbReference>
<dbReference type="InterPro" id="IPR001650">
    <property type="entry name" value="Helicase_C-like"/>
</dbReference>
<dbReference type="PROSITE" id="PS51192">
    <property type="entry name" value="HELICASE_ATP_BIND_1"/>
    <property type="match status" value="1"/>
</dbReference>
<comment type="subcellular location">
    <subcellularLocation>
        <location evidence="1">Cytoplasm</location>
    </subcellularLocation>
</comment>
<keyword evidence="3" id="KW-0547">Nucleotide-binding</keyword>
<dbReference type="Pfam" id="PF00270">
    <property type="entry name" value="DEAD"/>
    <property type="match status" value="1"/>
</dbReference>
<evidence type="ECO:0000256" key="1">
    <source>
        <dbReference type="ARBA" id="ARBA00004496"/>
    </source>
</evidence>
<evidence type="ECO:0000256" key="7">
    <source>
        <dbReference type="ARBA" id="ARBA00022884"/>
    </source>
</evidence>
<keyword evidence="2" id="KW-0963">Cytoplasm</keyword>
<dbReference type="InterPro" id="IPR048392">
    <property type="entry name" value="MTR4-like_stalk"/>
</dbReference>
<dbReference type="AlphaFoldDB" id="A0A7I8W1T7"/>
<feature type="compositionally biased region" description="Acidic residues" evidence="9">
    <location>
        <begin position="227"/>
        <end position="253"/>
    </location>
</feature>
<keyword evidence="5" id="KW-0347">Helicase</keyword>
<feature type="region of interest" description="Disordered" evidence="9">
    <location>
        <begin position="209"/>
        <end position="253"/>
    </location>
</feature>
<keyword evidence="7" id="KW-0694">RNA-binding</keyword>
<dbReference type="GO" id="GO:0003724">
    <property type="term" value="F:RNA helicase activity"/>
    <property type="evidence" value="ECO:0007669"/>
    <property type="project" value="UniProtKB-EC"/>
</dbReference>
<dbReference type="Gene3D" id="3.40.50.300">
    <property type="entry name" value="P-loop containing nucleotide triphosphate hydrolases"/>
    <property type="match status" value="2"/>
</dbReference>
<dbReference type="GO" id="GO:0055087">
    <property type="term" value="C:Ski complex"/>
    <property type="evidence" value="ECO:0007669"/>
    <property type="project" value="TreeGrafter"/>
</dbReference>
<dbReference type="GO" id="GO:0003723">
    <property type="term" value="F:RNA binding"/>
    <property type="evidence" value="ECO:0007669"/>
    <property type="project" value="UniProtKB-KW"/>
</dbReference>
<dbReference type="FunFam" id="3.40.50.300:FF:000354">
    <property type="entry name" value="ATP-dependent RNA helicase SKI2"/>
    <property type="match status" value="1"/>
</dbReference>
<dbReference type="Gene3D" id="1.10.3380.30">
    <property type="match status" value="1"/>
</dbReference>
<dbReference type="FunFam" id="3.40.50.300:FF:000447">
    <property type="entry name" value="helicase SKI2W isoform X2"/>
    <property type="match status" value="1"/>
</dbReference>
<dbReference type="PROSITE" id="PS51194">
    <property type="entry name" value="HELICASE_CTER"/>
    <property type="match status" value="1"/>
</dbReference>
<evidence type="ECO:0000259" key="11">
    <source>
        <dbReference type="PROSITE" id="PS51194"/>
    </source>
</evidence>
<dbReference type="Pfam" id="PF21408">
    <property type="entry name" value="MTR4-like_stalk"/>
    <property type="match status" value="1"/>
</dbReference>
<dbReference type="InterPro" id="IPR027417">
    <property type="entry name" value="P-loop_NTPase"/>
</dbReference>
<dbReference type="InterPro" id="IPR016438">
    <property type="entry name" value="SKI2-like"/>
</dbReference>
<evidence type="ECO:0000256" key="8">
    <source>
        <dbReference type="ARBA" id="ARBA00047984"/>
    </source>
</evidence>
<evidence type="ECO:0000256" key="3">
    <source>
        <dbReference type="ARBA" id="ARBA00022741"/>
    </source>
</evidence>
<comment type="caution">
    <text evidence="12">The sequence shown here is derived from an EMBL/GenBank/DDBJ whole genome shotgun (WGS) entry which is preliminary data.</text>
</comment>
<dbReference type="PANTHER" id="PTHR12131:SF1">
    <property type="entry name" value="ATP-DEPENDENT RNA HELICASE SUPV3L1, MITOCHONDRIAL-RELATED"/>
    <property type="match status" value="1"/>
</dbReference>
<proteinExistence type="predicted"/>
<dbReference type="Pfam" id="PF00271">
    <property type="entry name" value="Helicase_C"/>
    <property type="match status" value="1"/>
</dbReference>
<feature type="domain" description="Helicase C-terminal" evidence="11">
    <location>
        <begin position="540"/>
        <end position="739"/>
    </location>
</feature>
<dbReference type="InterPro" id="IPR040801">
    <property type="entry name" value="Ski2_N"/>
</dbReference>
<organism evidence="12 13">
    <name type="scientific">Dimorphilus gyrociliatus</name>
    <dbReference type="NCBI Taxonomy" id="2664684"/>
    <lineage>
        <taxon>Eukaryota</taxon>
        <taxon>Metazoa</taxon>
        <taxon>Spiralia</taxon>
        <taxon>Lophotrochozoa</taxon>
        <taxon>Annelida</taxon>
        <taxon>Polychaeta</taxon>
        <taxon>Polychaeta incertae sedis</taxon>
        <taxon>Dinophilidae</taxon>
        <taxon>Dimorphilus</taxon>
    </lineage>
</organism>
<accession>A0A7I8W1T7</accession>
<dbReference type="InterPro" id="IPR011545">
    <property type="entry name" value="DEAD/DEAH_box_helicase_dom"/>
</dbReference>
<feature type="compositionally biased region" description="Basic and acidic residues" evidence="9">
    <location>
        <begin position="209"/>
        <end position="226"/>
    </location>
</feature>
<keyword evidence="4" id="KW-0378">Hydrolase</keyword>
<dbReference type="FunFam" id="1.10.3380.30:FF:000001">
    <property type="entry name" value="Ski2 ATP-dependent RNA helicase"/>
    <property type="match status" value="1"/>
</dbReference>
<dbReference type="Pfam" id="PF08148">
    <property type="entry name" value="DSHCT"/>
    <property type="match status" value="1"/>
</dbReference>
<evidence type="ECO:0000313" key="12">
    <source>
        <dbReference type="EMBL" id="CAD5122505.1"/>
    </source>
</evidence>
<evidence type="ECO:0000313" key="13">
    <source>
        <dbReference type="Proteomes" id="UP000549394"/>
    </source>
</evidence>
<dbReference type="Proteomes" id="UP000549394">
    <property type="component" value="Unassembled WGS sequence"/>
</dbReference>
<evidence type="ECO:0000256" key="6">
    <source>
        <dbReference type="ARBA" id="ARBA00022840"/>
    </source>
</evidence>
<evidence type="ECO:0000259" key="10">
    <source>
        <dbReference type="PROSITE" id="PS51192"/>
    </source>
</evidence>
<comment type="catalytic activity">
    <reaction evidence="8">
        <text>ATP + H2O = ADP + phosphate + H(+)</text>
        <dbReference type="Rhea" id="RHEA:13065"/>
        <dbReference type="ChEBI" id="CHEBI:15377"/>
        <dbReference type="ChEBI" id="CHEBI:15378"/>
        <dbReference type="ChEBI" id="CHEBI:30616"/>
        <dbReference type="ChEBI" id="CHEBI:43474"/>
        <dbReference type="ChEBI" id="CHEBI:456216"/>
        <dbReference type="EC" id="3.6.4.13"/>
    </reaction>
</comment>
<sequence length="1211" mass="138151">MDKLTGNVELLVKGSSNDVEVVQVQRCDTHFPLHTLPVGIPPILPTPREQLEEFLTLSDDGDILNLDNVQKFQHRIPQEERLYYMEEMPVQTDFVVERDIATGKPIALSEEFLESTGHTALNSLSLSRKPGDPSVGIKGSSVNFPFWPGSLDEPEHKSKYIPTDTVNFEENLQTIPPGFENGMEFKKKTISPLKFDIADILGKEYKIRGRKKGDGDDSRGGNNKEVEIDDDDTEDDSNDNGEGGEDDDDDETSDEFEFGDVIKLETVEEAKFKKQIIGNEYVQVLSIKEKMPPFEELLPDAAYKWSFEPDVFQKQAILCLERGDSVFVCAHTSAGKTAVAEYAIALARKHMTKAIYTSPIKALSNQKFRDFKETFVDVGLITGDVQINQEASCLIMTTEILRSMLYNGSDVIRDLEWVIFDEVHYINDADRGVVWEEVIIMLPAHVNVVLLSATIPKAEEFAEWVARNKKRKVYVVCTLQRPVPLEHYLYTGSSVKNTNELFLILKGSKFEKSGYTKACDAKKESSKTKKPVNERGVWLSVIEMLKKKEKLPAICFTFSKRRIDENAQHLKSVDLNTATEKNEIYTFFQQSTSKLKRSDQGLPQVMLMRDILMRGIGIHHSGILPILKEVVEMLFAMGLVKVLFATETFAMGVNMPARTVVFDSCRKHDGKKFRDLLPSEYIQMAGRAGRRGKDTTGTVIVLCKTEVAELSDLHRMMTGPPTQLQSQFTVTYSMILNLLRVKDIRVTDMMRRSFSEFGSRRQTDNLEKKLIELEKKRESLPEILDFGGDLEAYYDTNERYLENRTMALEASLGSLTAQKLFIPGRLVITNSGLAAVLKTDFNDKSFQAFLLVERNESKENIKYPQPTILPLKLKKVINPKCFTSKLKFENICYLLNKVIKVNGDRIIEDEKKRAIPRFQNDPPGQSTVTAMKELISYLEENYENPITLDYKDFKLKGVTEVDICQRAKDLEDILSTYCCVHSANFEENFDAIRERKIMEKEYESIRHLLSDESLQLLPEYRQKLQVLRHLGYIDEDDIVQLKGRVACEMSQAELILTELVFENALNSLEPEEIAAILSSIVFEQSRASEAKLNNSLLAAKREFERVASKVDDVQKQFLRREGPEEFLSKFNFQLMEVVYEWARGTSFKEITKLTDVQEGIIVRCIQRLDEVIRDVRNAARMIGDPLMFKKMEEASTKIKRDIVFAASLYTQ</sequence>
<gene>
    <name evidence="12" type="ORF">DGYR_LOCUS10307</name>
</gene>
<dbReference type="PIRSF" id="PIRSF005198">
    <property type="entry name" value="Antiviral_helicase_SKI2"/>
    <property type="match status" value="1"/>
</dbReference>
<dbReference type="InterPro" id="IPR050699">
    <property type="entry name" value="RNA-DNA_Helicase"/>
</dbReference>